<reference evidence="2 3" key="1">
    <citation type="submission" date="2018-08" db="EMBL/GenBank/DDBJ databases">
        <title>A genome reference for cultivated species of the human gut microbiota.</title>
        <authorList>
            <person name="Zou Y."/>
            <person name="Xue W."/>
            <person name="Luo G."/>
        </authorList>
    </citation>
    <scope>NUCLEOTIDE SEQUENCE [LARGE SCALE GENOMIC DNA]</scope>
    <source>
        <strain evidence="2 3">OM08-12AT</strain>
    </source>
</reference>
<name>A0A3E4X0A6_9FIRM</name>
<gene>
    <name evidence="2" type="ORF">DXC13_09955</name>
</gene>
<protein>
    <submittedName>
        <fullName evidence="2">ORF6N domain-containing protein</fullName>
    </submittedName>
</protein>
<dbReference type="Proteomes" id="UP000260717">
    <property type="component" value="Unassembled WGS sequence"/>
</dbReference>
<dbReference type="Pfam" id="PF10543">
    <property type="entry name" value="ORF6N"/>
    <property type="match status" value="1"/>
</dbReference>
<dbReference type="InterPro" id="IPR018873">
    <property type="entry name" value="KilA-N_DNA-bd_domain"/>
</dbReference>
<evidence type="ECO:0000313" key="3">
    <source>
        <dbReference type="Proteomes" id="UP000260717"/>
    </source>
</evidence>
<dbReference type="AlphaFoldDB" id="A0A3E4X0A6"/>
<sequence length="330" mass="38187">MEETKELITTDAIRSKVYILRGQQVMLDQDLAEIYGYQVKNLNQQVKRNLTRFPEDFMFQLTKEEVELVKSQFVTSRNIGYFEGQEGGRRKLPYAFTEQGIYMLATVLRGELAEQQNIFIMRTFREMRHYISQNQQFVTRNEMELLTAKVGTITERQDRMEKKVEFIQKDVTILADNFITDKDKKDFVIYKGQKLEADIAYIEIYQQAKKSIYVVDDYMNAKSLQHLSQKADGVEVILFTENGKGGGGFLTNSLVTDFQNEYPTIRIKPNPDCHDRLIVLDYGEETEKVYHCGASSKDAGKKLCAINQITETAIIHPVIDRLLSLPDKKI</sequence>
<accession>A0A3E4X0A6</accession>
<evidence type="ECO:0000313" key="2">
    <source>
        <dbReference type="EMBL" id="RGM47953.1"/>
    </source>
</evidence>
<dbReference type="RefSeq" id="WP_117715177.1">
    <property type="nucleotide sequence ID" value="NZ_QSTI01000015.1"/>
</dbReference>
<organism evidence="2 3">
    <name type="scientific">Agathobacter rectalis</name>
    <dbReference type="NCBI Taxonomy" id="39491"/>
    <lineage>
        <taxon>Bacteria</taxon>
        <taxon>Bacillati</taxon>
        <taxon>Bacillota</taxon>
        <taxon>Clostridia</taxon>
        <taxon>Lachnospirales</taxon>
        <taxon>Lachnospiraceae</taxon>
        <taxon>Agathobacter</taxon>
    </lineage>
</organism>
<evidence type="ECO:0000259" key="1">
    <source>
        <dbReference type="Pfam" id="PF10543"/>
    </source>
</evidence>
<proteinExistence type="predicted"/>
<feature type="domain" description="KilA-N DNA-binding" evidence="1">
    <location>
        <begin position="16"/>
        <end position="107"/>
    </location>
</feature>
<dbReference type="EMBL" id="QSTI01000015">
    <property type="protein sequence ID" value="RGM47953.1"/>
    <property type="molecule type" value="Genomic_DNA"/>
</dbReference>
<comment type="caution">
    <text evidence="2">The sequence shown here is derived from an EMBL/GenBank/DDBJ whole genome shotgun (WGS) entry which is preliminary data.</text>
</comment>